<dbReference type="AlphaFoldDB" id="A0A418V5S5"/>
<gene>
    <name evidence="1" type="ORF">D3875_07430</name>
</gene>
<keyword evidence="2" id="KW-1185">Reference proteome</keyword>
<dbReference type="RefSeq" id="WP_119762590.1">
    <property type="nucleotide sequence ID" value="NZ_QYUJ01000014.1"/>
</dbReference>
<protein>
    <submittedName>
        <fullName evidence="1">Uncharacterized protein</fullName>
    </submittedName>
</protein>
<dbReference type="EMBL" id="QYUJ01000014">
    <property type="protein sequence ID" value="RJF71427.1"/>
    <property type="molecule type" value="Genomic_DNA"/>
</dbReference>
<proteinExistence type="predicted"/>
<sequence length="178" mass="20052">MEEVLVPLGFFGMVFGFPLLRRELIHRHTMEKLRLQHAAPAVPERLSGTEGPPLPEDAAALALRLPEPHRLYALALLCRLQDTQDTNLDARAAFLIKQARFEYLPATLRSYLRVTPAAQAQLRAQGHDPEGLLREQLELISRGVDDALRQDHHAAQNVLTQGAFLREVFEPGREKVQV</sequence>
<evidence type="ECO:0000313" key="2">
    <source>
        <dbReference type="Proteomes" id="UP000286287"/>
    </source>
</evidence>
<dbReference type="Proteomes" id="UP000286287">
    <property type="component" value="Unassembled WGS sequence"/>
</dbReference>
<organism evidence="1 2">
    <name type="scientific">Deinococcus cavernae</name>
    <dbReference type="NCBI Taxonomy" id="2320857"/>
    <lineage>
        <taxon>Bacteria</taxon>
        <taxon>Thermotogati</taxon>
        <taxon>Deinococcota</taxon>
        <taxon>Deinococci</taxon>
        <taxon>Deinococcales</taxon>
        <taxon>Deinococcaceae</taxon>
        <taxon>Deinococcus</taxon>
    </lineage>
</organism>
<comment type="caution">
    <text evidence="1">The sequence shown here is derived from an EMBL/GenBank/DDBJ whole genome shotgun (WGS) entry which is preliminary data.</text>
</comment>
<dbReference type="OrthoDB" id="68053at2"/>
<evidence type="ECO:0000313" key="1">
    <source>
        <dbReference type="EMBL" id="RJF71427.1"/>
    </source>
</evidence>
<reference evidence="1 2" key="1">
    <citation type="submission" date="2018-09" db="EMBL/GenBank/DDBJ databases">
        <authorList>
            <person name="Zhu H."/>
        </authorList>
    </citation>
    <scope>NUCLEOTIDE SEQUENCE [LARGE SCALE GENOMIC DNA]</scope>
    <source>
        <strain evidence="1 2">K2S05-167</strain>
    </source>
</reference>
<name>A0A418V5S5_9DEIO</name>
<accession>A0A418V5S5</accession>